<dbReference type="OrthoDB" id="9801679at2"/>
<dbReference type="AlphaFoldDB" id="A0A0R2K2W4"/>
<dbReference type="EMBL" id="JQBY01000024">
    <property type="protein sequence ID" value="KRN81589.1"/>
    <property type="molecule type" value="Genomic_DNA"/>
</dbReference>
<dbReference type="InterPro" id="IPR004843">
    <property type="entry name" value="Calcineurin-like_PHP"/>
</dbReference>
<dbReference type="InterPro" id="IPR029052">
    <property type="entry name" value="Metallo-depent_PP-like"/>
</dbReference>
<name>A0A0R2K2W4_9LACO</name>
<dbReference type="PANTHER" id="PTHR11575:SF6">
    <property type="entry name" value="2',3'-CYCLIC-NUCLEOTIDE 2'-PHOSPHODIESTERASE_3'-NUCLEOTIDASE"/>
    <property type="match status" value="1"/>
</dbReference>
<dbReference type="RefSeq" id="WP_057807566.1">
    <property type="nucleotide sequence ID" value="NZ_BJYP01000028.1"/>
</dbReference>
<gene>
    <name evidence="5" type="ORF">IV87_GL001102</name>
    <name evidence="6" type="ORF">SAMN04487973_11323</name>
</gene>
<organism evidence="5 7">
    <name type="scientific">Pediococcus ethanolidurans</name>
    <dbReference type="NCBI Taxonomy" id="319653"/>
    <lineage>
        <taxon>Bacteria</taxon>
        <taxon>Bacillati</taxon>
        <taxon>Bacillota</taxon>
        <taxon>Bacilli</taxon>
        <taxon>Lactobacillales</taxon>
        <taxon>Lactobacillaceae</taxon>
        <taxon>Pediococcus</taxon>
    </lineage>
</organism>
<dbReference type="STRING" id="319653.SAMN04487973_11323"/>
<dbReference type="InterPro" id="IPR006179">
    <property type="entry name" value="5_nucleotidase/apyrase"/>
</dbReference>
<dbReference type="Proteomes" id="UP000051749">
    <property type="component" value="Unassembled WGS sequence"/>
</dbReference>
<dbReference type="EMBL" id="FOGK01000013">
    <property type="protein sequence ID" value="SER69164.1"/>
    <property type="molecule type" value="Genomic_DNA"/>
</dbReference>
<keyword evidence="2" id="KW-0378">Hydrolase</keyword>
<keyword evidence="8" id="KW-1185">Reference proteome</keyword>
<dbReference type="PROSITE" id="PS00786">
    <property type="entry name" value="5_NUCLEOTIDASE_2"/>
    <property type="match status" value="1"/>
</dbReference>
<dbReference type="GO" id="GO:0016788">
    <property type="term" value="F:hydrolase activity, acting on ester bonds"/>
    <property type="evidence" value="ECO:0007669"/>
    <property type="project" value="InterPro"/>
</dbReference>
<evidence type="ECO:0000313" key="8">
    <source>
        <dbReference type="Proteomes" id="UP000182818"/>
    </source>
</evidence>
<dbReference type="GO" id="GO:0000166">
    <property type="term" value="F:nucleotide binding"/>
    <property type="evidence" value="ECO:0007669"/>
    <property type="project" value="UniProtKB-KW"/>
</dbReference>
<dbReference type="Proteomes" id="UP000182818">
    <property type="component" value="Unassembled WGS sequence"/>
</dbReference>
<comment type="caution">
    <text evidence="5">The sequence shown here is derived from an EMBL/GenBank/DDBJ whole genome shotgun (WGS) entry which is preliminary data.</text>
</comment>
<dbReference type="Gene3D" id="3.90.780.10">
    <property type="entry name" value="5'-Nucleotidase, C-terminal domain"/>
    <property type="match status" value="1"/>
</dbReference>
<evidence type="ECO:0000259" key="4">
    <source>
        <dbReference type="Pfam" id="PF02872"/>
    </source>
</evidence>
<evidence type="ECO:0000259" key="3">
    <source>
        <dbReference type="Pfam" id="PF00149"/>
    </source>
</evidence>
<dbReference type="InterPro" id="IPR006146">
    <property type="entry name" value="5'-Nucleotdase_CS"/>
</dbReference>
<protein>
    <submittedName>
        <fullName evidence="6">2',3'-cyclic-nucleotide 2'-phosphodiesterase / 3'-nucleotidase</fullName>
    </submittedName>
</protein>
<comment type="similarity">
    <text evidence="2">Belongs to the 5'-nucleotidase family.</text>
</comment>
<dbReference type="PANTHER" id="PTHR11575">
    <property type="entry name" value="5'-NUCLEOTIDASE-RELATED"/>
    <property type="match status" value="1"/>
</dbReference>
<feature type="domain" description="Calcineurin-like phosphoesterase" evidence="3">
    <location>
        <begin position="4"/>
        <end position="237"/>
    </location>
</feature>
<evidence type="ECO:0000313" key="7">
    <source>
        <dbReference type="Proteomes" id="UP000051749"/>
    </source>
</evidence>
<dbReference type="GO" id="GO:0009166">
    <property type="term" value="P:nucleotide catabolic process"/>
    <property type="evidence" value="ECO:0007669"/>
    <property type="project" value="InterPro"/>
</dbReference>
<dbReference type="Gene3D" id="3.60.21.10">
    <property type="match status" value="1"/>
</dbReference>
<dbReference type="GO" id="GO:0046872">
    <property type="term" value="F:metal ion binding"/>
    <property type="evidence" value="ECO:0007669"/>
    <property type="project" value="InterPro"/>
</dbReference>
<evidence type="ECO:0000313" key="6">
    <source>
        <dbReference type="EMBL" id="SER69164.1"/>
    </source>
</evidence>
<dbReference type="PRINTS" id="PR01607">
    <property type="entry name" value="APYRASEFAMLY"/>
</dbReference>
<accession>A0A0R2K2W4</accession>
<reference evidence="6 8" key="2">
    <citation type="submission" date="2016-10" db="EMBL/GenBank/DDBJ databases">
        <authorList>
            <person name="Varghese N."/>
            <person name="Submissions S."/>
        </authorList>
    </citation>
    <scope>NUCLEOTIDE SEQUENCE [LARGE SCALE GENOMIC DNA]</scope>
    <source>
        <strain evidence="6 8">CGMCC 1.3889</strain>
    </source>
</reference>
<dbReference type="Pfam" id="PF02872">
    <property type="entry name" value="5_nucleotid_C"/>
    <property type="match status" value="1"/>
</dbReference>
<dbReference type="Pfam" id="PF00149">
    <property type="entry name" value="Metallophos"/>
    <property type="match status" value="1"/>
</dbReference>
<dbReference type="SUPFAM" id="SSF56300">
    <property type="entry name" value="Metallo-dependent phosphatases"/>
    <property type="match status" value="1"/>
</dbReference>
<dbReference type="GeneID" id="76044291"/>
<sequence>MKLTILSTSDVHGYLYPTNYSHRTDKEDYGFLKVATKIDQIKTQADADEWVITIENGDFIQGSPLTYFTAKKQAKYRSIYSQLTNAVGYDAGILGNHEFNYGLPYLQQCEAKRNYPILAANLKENTGDGVIDAPYKILTHGGVKVGILGLTTQYIPHWEQKEHIVGWQFESAVKAAKKWVPILRKQVDVVIVAYHGGFECDLATGNPSERLTGENEGYQLLSEVHGIDALVTGHQHREIATICQGVPTTQPGEKGKYIGAIELELNEHQKVEKQLAHLISVADVVPASKFEKLTTTLQTKVENWLDEPMGKVAGNMKITDPMKARMYGHPYLTFINQVQMAATQTDLSATALFNDEVLGYDSTVTMRNIVNSYVYPNTLVVSEITGTDLKQALERCASFFALNSNGKVTVSKKFREPKMQYYNYDIYSGINYAFDLNKPANERLIALSYHGKPVQDDQKLEIVLNQYRGIGGGDYSMFQANKIVREVQIDMTELISDYFAKHPVVQAIDEGNFYLKK</sequence>
<keyword evidence="1" id="KW-0732">Signal</keyword>
<evidence type="ECO:0000256" key="1">
    <source>
        <dbReference type="ARBA" id="ARBA00022729"/>
    </source>
</evidence>
<proteinExistence type="inferred from homology"/>
<dbReference type="GO" id="GO:0030288">
    <property type="term" value="C:outer membrane-bounded periplasmic space"/>
    <property type="evidence" value="ECO:0007669"/>
    <property type="project" value="TreeGrafter"/>
</dbReference>
<dbReference type="InterPro" id="IPR036907">
    <property type="entry name" value="5'-Nucleotdase_C_sf"/>
</dbReference>
<dbReference type="PATRIC" id="fig|319653.3.peg.1117"/>
<evidence type="ECO:0000313" key="5">
    <source>
        <dbReference type="EMBL" id="KRN81589.1"/>
    </source>
</evidence>
<keyword evidence="2" id="KW-0547">Nucleotide-binding</keyword>
<reference evidence="5 7" key="1">
    <citation type="journal article" date="2015" name="Genome Announc.">
        <title>Expanding the biotechnology potential of lactobacilli through comparative genomics of 213 strains and associated genera.</title>
        <authorList>
            <person name="Sun Z."/>
            <person name="Harris H.M."/>
            <person name="McCann A."/>
            <person name="Guo C."/>
            <person name="Argimon S."/>
            <person name="Zhang W."/>
            <person name="Yang X."/>
            <person name="Jeffery I.B."/>
            <person name="Cooney J.C."/>
            <person name="Kagawa T.F."/>
            <person name="Liu W."/>
            <person name="Song Y."/>
            <person name="Salvetti E."/>
            <person name="Wrobel A."/>
            <person name="Rasinkangas P."/>
            <person name="Parkhill J."/>
            <person name="Rea M.C."/>
            <person name="O'Sullivan O."/>
            <person name="Ritari J."/>
            <person name="Douillard F.P."/>
            <person name="Paul Ross R."/>
            <person name="Yang R."/>
            <person name="Briner A.E."/>
            <person name="Felis G.E."/>
            <person name="de Vos W.M."/>
            <person name="Barrangou R."/>
            <person name="Klaenhammer T.R."/>
            <person name="Caufield P.W."/>
            <person name="Cui Y."/>
            <person name="Zhang H."/>
            <person name="O'Toole P.W."/>
        </authorList>
    </citation>
    <scope>NUCLEOTIDE SEQUENCE [LARGE SCALE GENOMIC DNA]</scope>
    <source>
        <strain evidence="5 7">DSM 22301</strain>
    </source>
</reference>
<feature type="domain" description="5'-Nucleotidase C-terminal" evidence="4">
    <location>
        <begin position="330"/>
        <end position="479"/>
    </location>
</feature>
<evidence type="ECO:0000256" key="2">
    <source>
        <dbReference type="RuleBase" id="RU362119"/>
    </source>
</evidence>
<dbReference type="SUPFAM" id="SSF55816">
    <property type="entry name" value="5'-nucleotidase (syn. UDP-sugar hydrolase), C-terminal domain"/>
    <property type="match status" value="1"/>
</dbReference>
<dbReference type="InterPro" id="IPR008334">
    <property type="entry name" value="5'-Nucleotdase_C"/>
</dbReference>